<evidence type="ECO:0000313" key="2">
    <source>
        <dbReference type="EMBL" id="KAK7093644.1"/>
    </source>
</evidence>
<evidence type="ECO:0000313" key="3">
    <source>
        <dbReference type="Proteomes" id="UP001374579"/>
    </source>
</evidence>
<dbReference type="Gene3D" id="2.130.10.130">
    <property type="entry name" value="Integrin alpha, N-terminal"/>
    <property type="match status" value="1"/>
</dbReference>
<dbReference type="PANTHER" id="PTHR35836:SF1">
    <property type="entry name" value="VCBS REPEAT-CONTAINING PROTEIN"/>
    <property type="match status" value="1"/>
</dbReference>
<feature type="chain" id="PRO_5042954310" evidence="1">
    <location>
        <begin position="27"/>
        <end position="431"/>
    </location>
</feature>
<feature type="signal peptide" evidence="1">
    <location>
        <begin position="1"/>
        <end position="26"/>
    </location>
</feature>
<dbReference type="PANTHER" id="PTHR35836">
    <property type="entry name" value="VCBS REPEAT-CONTAINING PROTEIN"/>
    <property type="match status" value="1"/>
</dbReference>
<protein>
    <submittedName>
        <fullName evidence="2">Uncharacterized protein</fullName>
    </submittedName>
</protein>
<dbReference type="InterPro" id="IPR028994">
    <property type="entry name" value="Integrin_alpha_N"/>
</dbReference>
<dbReference type="SUPFAM" id="SSF69318">
    <property type="entry name" value="Integrin alpha N-terminal domain"/>
    <property type="match status" value="1"/>
</dbReference>
<accession>A0AAN9AV70</accession>
<gene>
    <name evidence="2" type="ORF">V1264_007351</name>
</gene>
<reference evidence="2 3" key="1">
    <citation type="submission" date="2024-02" db="EMBL/GenBank/DDBJ databases">
        <title>Chromosome-scale genome assembly of the rough periwinkle Littorina saxatilis.</title>
        <authorList>
            <person name="De Jode A."/>
            <person name="Faria R."/>
            <person name="Formenti G."/>
            <person name="Sims Y."/>
            <person name="Smith T.P."/>
            <person name="Tracey A."/>
            <person name="Wood J.M.D."/>
            <person name="Zagrodzka Z.B."/>
            <person name="Johannesson K."/>
            <person name="Butlin R.K."/>
            <person name="Leder E.H."/>
        </authorList>
    </citation>
    <scope>NUCLEOTIDE SEQUENCE [LARGE SCALE GENOMIC DNA]</scope>
    <source>
        <strain evidence="2">Snail1</strain>
        <tissue evidence="2">Muscle</tissue>
    </source>
</reference>
<keyword evidence="3" id="KW-1185">Reference proteome</keyword>
<evidence type="ECO:0000256" key="1">
    <source>
        <dbReference type="SAM" id="SignalP"/>
    </source>
</evidence>
<proteinExistence type="predicted"/>
<keyword evidence="1" id="KW-0732">Signal</keyword>
<sequence length="431" mass="46823">MAFTQFNTPAMLLCLAFAIVSTSCQSLRQIGKISAPHAAFTSIVNKEHATGQSAKSTLIISGFNPIPLFHDTIYQVPEIGQHLSNLHSVHVTEVTRGVTWPNEVRKVPDNVFHKSSFVVAAGGFLVPTKDHGSLTLFDLDFSPPVKHALTDNSADAKWFYHRVEWKDMNGDGLLDAVTCRAQKHIFGSAQGQLVWFEHPKQNALSSTWNSHVIAANGPDSFFIVTSLPTPHGKVDCIITAGYFSTSLNVYWSTQTQGRWDDASKIEKRVIDNTIGNVFDVSVVDLNQDGTLDLLVTNNALKDASLFAYTVPSDFRKDHFPRRTLATGFTSRTSGQGHGAPGSAVVVYPKSSHTASQKPLILVSGDDDGQAYLIKPASNGVSDWSYQQSKFLDVGTGTVGGISCADVDGDGYNEVFVPAYTEGAVHVFTFKP</sequence>
<comment type="caution">
    <text evidence="2">The sequence shown here is derived from an EMBL/GenBank/DDBJ whole genome shotgun (WGS) entry which is preliminary data.</text>
</comment>
<dbReference type="Proteomes" id="UP001374579">
    <property type="component" value="Unassembled WGS sequence"/>
</dbReference>
<organism evidence="2 3">
    <name type="scientific">Littorina saxatilis</name>
    <dbReference type="NCBI Taxonomy" id="31220"/>
    <lineage>
        <taxon>Eukaryota</taxon>
        <taxon>Metazoa</taxon>
        <taxon>Spiralia</taxon>
        <taxon>Lophotrochozoa</taxon>
        <taxon>Mollusca</taxon>
        <taxon>Gastropoda</taxon>
        <taxon>Caenogastropoda</taxon>
        <taxon>Littorinimorpha</taxon>
        <taxon>Littorinoidea</taxon>
        <taxon>Littorinidae</taxon>
        <taxon>Littorina</taxon>
    </lineage>
</organism>
<name>A0AAN9AV70_9CAEN</name>
<dbReference type="EMBL" id="JBAMIC010000019">
    <property type="protein sequence ID" value="KAK7093644.1"/>
    <property type="molecule type" value="Genomic_DNA"/>
</dbReference>
<dbReference type="AlphaFoldDB" id="A0AAN9AV70"/>